<evidence type="ECO:0000313" key="1">
    <source>
        <dbReference type="EMBL" id="MDV6283582.1"/>
    </source>
</evidence>
<sequence>MSASSPGQPSGVCGEGRMELSEYPHRLGRMYPGLMDAIMTMRFEREWLSDEFVAESKRQAENETAKKHHYVPQMYLRRWAVNKLVQPVQVDTGDVHPPQPPKDVAHEKNFYSLPATDSTMDTPLKWIEKHLSRIEDTCAHRLDSLEKWGAGVVSDDALKKDLAVFLGMQITRTVSNRERTLVLVNGPDAAKREFLKQSGLGPEAIEESMSKRQDDPKHEALDLMIKDVQNVTALGLHLREWAVYRTDAPLVTCDDPVIFLAGPPNTRDRAGVAGNSAVALYPLNPYQVLVMLKPGLHHRGPYRLDHTETDSINTEVVAAATKTTFERPGDEIAVKIEVPPWPERQELDDETVARLSPQSALKELLTDAAPRTRWVDLHTAPPWPVPRWYGN</sequence>
<gene>
    <name evidence="1" type="ORF">R3Q59_24100</name>
</gene>
<organism evidence="1 2">
    <name type="scientific">Rhodococcus jostii</name>
    <dbReference type="NCBI Taxonomy" id="132919"/>
    <lineage>
        <taxon>Bacteria</taxon>
        <taxon>Bacillati</taxon>
        <taxon>Actinomycetota</taxon>
        <taxon>Actinomycetes</taxon>
        <taxon>Mycobacteriales</taxon>
        <taxon>Nocardiaceae</taxon>
        <taxon>Rhodococcus</taxon>
    </lineage>
</organism>
<name>A0ABU4CK74_RHOJO</name>
<reference evidence="1 2" key="1">
    <citation type="submission" date="2023-10" db="EMBL/GenBank/DDBJ databases">
        <title>Development of a sustainable strategy for remediation of hydrocarbon-contaminated territories based on the waste exchange concept.</title>
        <authorList>
            <person name="Krivoruchko A."/>
        </authorList>
    </citation>
    <scope>NUCLEOTIDE SEQUENCE [LARGE SCALE GENOMIC DNA]</scope>
    <source>
        <strain evidence="1 2">IEGM 60</strain>
    </source>
</reference>
<comment type="caution">
    <text evidence="1">The sequence shown here is derived from an EMBL/GenBank/DDBJ whole genome shotgun (WGS) entry which is preliminary data.</text>
</comment>
<dbReference type="Pfam" id="PF14022">
    <property type="entry name" value="DUF4238"/>
    <property type="match status" value="1"/>
</dbReference>
<dbReference type="RefSeq" id="WP_317569771.1">
    <property type="nucleotide sequence ID" value="NZ_JAWLKA010000014.1"/>
</dbReference>
<accession>A0ABU4CK74</accession>
<dbReference type="Proteomes" id="UP001185737">
    <property type="component" value="Unassembled WGS sequence"/>
</dbReference>
<dbReference type="EMBL" id="JAWLKA010000014">
    <property type="protein sequence ID" value="MDV6283582.1"/>
    <property type="molecule type" value="Genomic_DNA"/>
</dbReference>
<dbReference type="InterPro" id="IPR025332">
    <property type="entry name" value="DUF4238"/>
</dbReference>
<protein>
    <submittedName>
        <fullName evidence="1">DUF4238 domain-containing protein</fullName>
    </submittedName>
</protein>
<keyword evidence="2" id="KW-1185">Reference proteome</keyword>
<evidence type="ECO:0000313" key="2">
    <source>
        <dbReference type="Proteomes" id="UP001185737"/>
    </source>
</evidence>
<proteinExistence type="predicted"/>